<dbReference type="Pfam" id="PF02021">
    <property type="entry name" value="UPF0102"/>
    <property type="match status" value="1"/>
</dbReference>
<dbReference type="InterPro" id="IPR011856">
    <property type="entry name" value="tRNA_endonuc-like_dom_sf"/>
</dbReference>
<evidence type="ECO:0000313" key="4">
    <source>
        <dbReference type="Proteomes" id="UP000249557"/>
    </source>
</evidence>
<dbReference type="Proteomes" id="UP000249557">
    <property type="component" value="Unassembled WGS sequence"/>
</dbReference>
<comment type="caution">
    <text evidence="3">The sequence shown here is derived from an EMBL/GenBank/DDBJ whole genome shotgun (WGS) entry which is preliminary data.</text>
</comment>
<evidence type="ECO:0000256" key="1">
    <source>
        <dbReference type="ARBA" id="ARBA00006738"/>
    </source>
</evidence>
<dbReference type="SUPFAM" id="SSF52980">
    <property type="entry name" value="Restriction endonuclease-like"/>
    <property type="match status" value="1"/>
</dbReference>
<organism evidence="3 4">
    <name type="scientific">Micavibrio aeruginosavorus</name>
    <dbReference type="NCBI Taxonomy" id="349221"/>
    <lineage>
        <taxon>Bacteria</taxon>
        <taxon>Pseudomonadati</taxon>
        <taxon>Bdellovibrionota</taxon>
        <taxon>Bdellovibrionia</taxon>
        <taxon>Bdellovibrionales</taxon>
        <taxon>Pseudobdellovibrionaceae</taxon>
        <taxon>Micavibrio</taxon>
    </lineage>
</organism>
<dbReference type="PANTHER" id="PTHR34039">
    <property type="entry name" value="UPF0102 PROTEIN YRAN"/>
    <property type="match status" value="1"/>
</dbReference>
<reference evidence="3 4" key="1">
    <citation type="submission" date="2017-08" db="EMBL/GenBank/DDBJ databases">
        <title>Infants hospitalized years apart are colonized by the same room-sourced microbial strains.</title>
        <authorList>
            <person name="Brooks B."/>
            <person name="Olm M.R."/>
            <person name="Firek B.A."/>
            <person name="Baker R."/>
            <person name="Thomas B.C."/>
            <person name="Morowitz M.J."/>
            <person name="Banfield J.F."/>
        </authorList>
    </citation>
    <scope>NUCLEOTIDE SEQUENCE [LARGE SCALE GENOMIC DNA]</scope>
    <source>
        <strain evidence="3">S2_018_000_R2_104</strain>
    </source>
</reference>
<dbReference type="PANTHER" id="PTHR34039:SF1">
    <property type="entry name" value="UPF0102 PROTEIN YRAN"/>
    <property type="match status" value="1"/>
</dbReference>
<sequence>MTVERKRQTHDHGVLAEGAAEIFLRAKGYEILERRYKTPVGEIDLIARHKEFLVFIEVKGRPSIEEALFALTPRMRGRITDAAGHYIASHPECADSAMRFDVMAVKLPFSVHHLENAWMG</sequence>
<dbReference type="GO" id="GO:0003676">
    <property type="term" value="F:nucleic acid binding"/>
    <property type="evidence" value="ECO:0007669"/>
    <property type="project" value="InterPro"/>
</dbReference>
<gene>
    <name evidence="3" type="ORF">DI626_11895</name>
</gene>
<evidence type="ECO:0000256" key="2">
    <source>
        <dbReference type="HAMAP-Rule" id="MF_00048"/>
    </source>
</evidence>
<dbReference type="HAMAP" id="MF_00048">
    <property type="entry name" value="UPF0102"/>
    <property type="match status" value="1"/>
</dbReference>
<protein>
    <recommendedName>
        <fullName evidence="2">UPF0102 protein DI626_11895</fullName>
    </recommendedName>
</protein>
<evidence type="ECO:0000313" key="3">
    <source>
        <dbReference type="EMBL" id="PZO78547.1"/>
    </source>
</evidence>
<dbReference type="InterPro" id="IPR003509">
    <property type="entry name" value="UPF0102_YraN-like"/>
</dbReference>
<dbReference type="AlphaFoldDB" id="A0A2W4ZAV3"/>
<accession>A0A2W4ZAV3</accession>
<comment type="similarity">
    <text evidence="1 2">Belongs to the UPF0102 family.</text>
</comment>
<dbReference type="Gene3D" id="3.40.1350.10">
    <property type="match status" value="1"/>
</dbReference>
<dbReference type="EMBL" id="QFNK01000383">
    <property type="protein sequence ID" value="PZO78547.1"/>
    <property type="molecule type" value="Genomic_DNA"/>
</dbReference>
<proteinExistence type="inferred from homology"/>
<name>A0A2W4ZAV3_9BACT</name>
<dbReference type="InterPro" id="IPR011335">
    <property type="entry name" value="Restrct_endonuc-II-like"/>
</dbReference>